<dbReference type="RefSeq" id="WP_119607770.1">
    <property type="nucleotide sequence ID" value="NZ_JBAJAB010000006.1"/>
</dbReference>
<proteinExistence type="predicted"/>
<reference evidence="1 2" key="1">
    <citation type="submission" date="2018-08" db="EMBL/GenBank/DDBJ databases">
        <title>Proposal of Muricauda 72 sp.nov. and Muricauda NH166 sp.nov., isolated from seawater.</title>
        <authorList>
            <person name="Cheng H."/>
            <person name="Wu Y.-H."/>
            <person name="Guo L.-L."/>
            <person name="Xu X.-W."/>
        </authorList>
    </citation>
    <scope>NUCLEOTIDE SEQUENCE [LARGE SCALE GENOMIC DNA]</scope>
    <source>
        <strain evidence="1 2">KCTC 22173</strain>
    </source>
</reference>
<dbReference type="AlphaFoldDB" id="A0A3A1NCI1"/>
<sequence>MPSIRDLKKDVNFVLGDIIEAVYIWEAGSGNKESEEGTVIIDEAIEVYDNLMDKINQKKVEDSKAHFKSIRTELEDKATKLVEQLNSLGA</sequence>
<organism evidence="1 2">
    <name type="scientific">Flagellimonas lutimaris</name>
    <dbReference type="NCBI Taxonomy" id="475082"/>
    <lineage>
        <taxon>Bacteria</taxon>
        <taxon>Pseudomonadati</taxon>
        <taxon>Bacteroidota</taxon>
        <taxon>Flavobacteriia</taxon>
        <taxon>Flavobacteriales</taxon>
        <taxon>Flavobacteriaceae</taxon>
        <taxon>Flagellimonas</taxon>
    </lineage>
</organism>
<keyword evidence="2" id="KW-1185">Reference proteome</keyword>
<dbReference type="OrthoDB" id="1121857at2"/>
<protein>
    <submittedName>
        <fullName evidence="1">Uncharacterized protein</fullName>
    </submittedName>
</protein>
<gene>
    <name evidence="1" type="ORF">D2V08_09055</name>
</gene>
<evidence type="ECO:0000313" key="2">
    <source>
        <dbReference type="Proteomes" id="UP000266067"/>
    </source>
</evidence>
<dbReference type="Proteomes" id="UP000266067">
    <property type="component" value="Unassembled WGS sequence"/>
</dbReference>
<accession>A0A3A1NCI1</accession>
<comment type="caution">
    <text evidence="1">The sequence shown here is derived from an EMBL/GenBank/DDBJ whole genome shotgun (WGS) entry which is preliminary data.</text>
</comment>
<name>A0A3A1NCI1_9FLAO</name>
<evidence type="ECO:0000313" key="1">
    <source>
        <dbReference type="EMBL" id="RIV34170.1"/>
    </source>
</evidence>
<dbReference type="EMBL" id="QXFH01000071">
    <property type="protein sequence ID" value="RIV34170.1"/>
    <property type="molecule type" value="Genomic_DNA"/>
</dbReference>